<name>A0A4U9HZT2_9ENTR</name>
<proteinExistence type="predicted"/>
<dbReference type="EMBL" id="LR590464">
    <property type="protein sequence ID" value="VTP69526.1"/>
    <property type="molecule type" value="Genomic_DNA"/>
</dbReference>
<evidence type="ECO:0000313" key="2">
    <source>
        <dbReference type="Proteomes" id="UP000310719"/>
    </source>
</evidence>
<dbReference type="Proteomes" id="UP000310719">
    <property type="component" value="Chromosome"/>
</dbReference>
<sequence length="40" mass="4664">MEVRKVVVRTLITVRYVPEADVSRSTFLIPSLTMIFMVKH</sequence>
<gene>
    <name evidence="1" type="ORF">NCTC13032_04431</name>
</gene>
<dbReference type="AlphaFoldDB" id="A0A4U9HZT2"/>
<organism evidence="1 2">
    <name type="scientific">Leclercia adecarboxylata</name>
    <dbReference type="NCBI Taxonomy" id="83655"/>
    <lineage>
        <taxon>Bacteria</taxon>
        <taxon>Pseudomonadati</taxon>
        <taxon>Pseudomonadota</taxon>
        <taxon>Gammaproteobacteria</taxon>
        <taxon>Enterobacterales</taxon>
        <taxon>Enterobacteriaceae</taxon>
        <taxon>Leclercia</taxon>
    </lineage>
</organism>
<protein>
    <submittedName>
        <fullName evidence="1">Uncharacterized protein</fullName>
    </submittedName>
</protein>
<evidence type="ECO:0000313" key="1">
    <source>
        <dbReference type="EMBL" id="VTP69526.1"/>
    </source>
</evidence>
<accession>A0A4U9HZT2</accession>
<reference evidence="1 2" key="1">
    <citation type="submission" date="2019-05" db="EMBL/GenBank/DDBJ databases">
        <authorList>
            <consortium name="Pathogen Informatics"/>
        </authorList>
    </citation>
    <scope>NUCLEOTIDE SEQUENCE [LARGE SCALE GENOMIC DNA]</scope>
    <source>
        <strain evidence="1 2">NCTC13032</strain>
    </source>
</reference>